<evidence type="ECO:0000313" key="2">
    <source>
        <dbReference type="EMBL" id="SBS85664.1"/>
    </source>
</evidence>
<dbReference type="InterPro" id="IPR029058">
    <property type="entry name" value="AB_hydrolase_fold"/>
</dbReference>
<reference evidence="3" key="1">
    <citation type="submission" date="2016-05" db="EMBL/GenBank/DDBJ databases">
        <authorList>
            <person name="Naeem Raeece"/>
        </authorList>
    </citation>
    <scope>NUCLEOTIDE SEQUENCE [LARGE SCALE GENOMIC DNA]</scope>
</reference>
<dbReference type="PANTHER" id="PTHR48176:SF1">
    <property type="entry name" value="DDRGK DOMAIN-CONTAINING PROTEIN 1"/>
    <property type="match status" value="1"/>
</dbReference>
<dbReference type="SUPFAM" id="SSF53474">
    <property type="entry name" value="alpha/beta-Hydrolases"/>
    <property type="match status" value="1"/>
</dbReference>
<accession>A0A1A8W1Z2</accession>
<evidence type="ECO:0000256" key="1">
    <source>
        <dbReference type="SAM" id="MobiDB-lite"/>
    </source>
</evidence>
<feature type="compositionally biased region" description="Basic and acidic residues" evidence="1">
    <location>
        <begin position="1284"/>
        <end position="1301"/>
    </location>
</feature>
<dbReference type="VEuPathDB" id="PlasmoDB:PmUG01_09038500"/>
<feature type="region of interest" description="Disordered" evidence="1">
    <location>
        <begin position="1281"/>
        <end position="1301"/>
    </location>
</feature>
<dbReference type="GO" id="GO:0044389">
    <property type="term" value="F:ubiquitin-like protein ligase binding"/>
    <property type="evidence" value="ECO:0007669"/>
    <property type="project" value="TreeGrafter"/>
</dbReference>
<organism evidence="2 3">
    <name type="scientific">Plasmodium malariae</name>
    <dbReference type="NCBI Taxonomy" id="5858"/>
    <lineage>
        <taxon>Eukaryota</taxon>
        <taxon>Sar</taxon>
        <taxon>Alveolata</taxon>
        <taxon>Apicomplexa</taxon>
        <taxon>Aconoidasida</taxon>
        <taxon>Haemosporida</taxon>
        <taxon>Plasmodiidae</taxon>
        <taxon>Plasmodium</taxon>
        <taxon>Plasmodium (Plasmodium)</taxon>
    </lineage>
</organism>
<dbReference type="EMBL" id="FLQW01000731">
    <property type="protein sequence ID" value="SBS85664.1"/>
    <property type="molecule type" value="Genomic_DNA"/>
</dbReference>
<dbReference type="InterPro" id="IPR050899">
    <property type="entry name" value="DDRGK_domain-containing"/>
</dbReference>
<evidence type="ECO:0000313" key="3">
    <source>
        <dbReference type="Proteomes" id="UP000078597"/>
    </source>
</evidence>
<feature type="region of interest" description="Disordered" evidence="1">
    <location>
        <begin position="1419"/>
        <end position="1447"/>
    </location>
</feature>
<name>A0A1A8W1Z2_PLAMA</name>
<feature type="region of interest" description="Disordered" evidence="1">
    <location>
        <begin position="1580"/>
        <end position="1604"/>
    </location>
</feature>
<dbReference type="Proteomes" id="UP000078597">
    <property type="component" value="Unassembled WGS sequence"/>
</dbReference>
<sequence length="2151" mass="251353">MKKKYVAKRCKNCNRKKTNTEYYQSIKNTCKKKQIIRRQKEFALNKYENNSYNYEIKNYKSKLIINVSCKSCQGTNDPFTQDRTNREMYQSNYDECKCILSLKREKHCPINTTDCVCKCFVSKTISAREGRRRFFEISTHGQVKPESLNRYITERVKKREEKSVKEESVKNIDTHIKKKVSCKNGSREYKECKTFINTMHQAYIKNCKNSSNERPAISSSAFTNSKQNNHDLFHQKHTKEMVSGNGIRENAIPIIEGDIKLLGKGNKEREKYMNRNKCDEMNEDRTAVNITETTTDRLQPEEIYTKKNRTIELVKLFNSNNNITEKKSLLTYINNLKFTDEEYERERLQHELQNYRFVHIPKKQGKQKQINNNTVTPSLNDKYRKNLIFNAIYKNYLKNKNKCAATFVKKNSFGSKEAVMKRVLNLLEHSRDNVYKGAGQNWDRRNNISTSAITGSGTIGSGTIGSSAIGSGTIGSGTIGSGTIGSSAITCGYHDNCGGCRTAGGMLKHSVKNNVAWTNPTWHFQQLSRINIKRKVKYLKKNRIVKLLAKNNNILVNGLRIYPNEERYKNVISNIRNVLVRRRDILSLPKFPISLYELENYKFKLNTSIEIPALKVESEDINFFKYKNTWYELFFYNNHNNKNTLYNYLIMRLNFELMVKQIKDIVIVDINTIHFNYPYIYNAYLIPPINIHKTENALRIQKITSDNSIINNGAWTFFRKEKKKISTHRYDSGGYDSGGCDSGGYDSGGYDSGGCDSCSYDKGSIRDNSGGHNVANNDESIDCHAYVYGDKRIRKHFSYFLNMRRNKYYIENCSVKSSTKNYFAHLTNYDAPKTRFKRHTVIKHTEDCLGEDKKVKNDNRNKEKNRETDYLPSFLEYHKSVKQGNAKVDVRRVSSIFCICPHLRNDNGPGRLHKMNTIQNSSYPTMEHTTLSKYSELMYKQRAKNTFPDGTTQSDLSNMFMTFENSKIEPVFPYISRNLFFLFEYYNNYLNNVISLFTANSKKGEFLFLNKNKKQLADSVAHNKNIKMYYKTLQKQYIINERAKKNMMNGIYCTRDIQRCLSGGRPINRIYPDIKENLKFGKRITNITDINNFKIRNSINSKLYDSIFHHIRKKNKEKIKKELYSQDVEIPIFFWIIFGGKDMKSMDSLNTVYKILRYATEIPPCEYEKFIRRLKKKKIKKIWHERSNNRNSHYPYSHDRSPDKPTGEDTCYNAKIKGIHITTNFQKYKEKETKKVFICDNFFSSDIREFETYTGEGSCGEPKKNIISKYVRKDVNNDISTNVGKHETTKESTNDTRDKKGINKFPDLPKKIFHDQNLYVTASEIYNRIVTYYKEYHEKVDTFGPNNYADFLAYYNEKKKKNRKREKKEKEKCGHKKGVKGTIRKDEQLGAELRVQLGVNSEVQSVLQSVIRAEEITQREGKNRRNDIASDRSEEDKIVQNERERKYSKYLEKNHKYDTKNNSLKEFEKGEKKKKKKKKYVERCIHNYTSPVKEYENNLKYVYHDKSVKSDREEDESYDLFLEGSENESSDISTEDELFSFISYHMQGRNPSFEKKGKKVKKEKLNYTDIYGPIIYKNKKKNEKKEEKQKEKQKEKQNEKQKQRQKVKYAFLLLDYPAYNNSTGHPSPLTFKTNALTALKEALKEIKKTDHGNSSISINMVGYSLGCSVSLQLLLDIAKCLYNDFFQDSNKIPFHKKEKEPIKELKNEGHLYIKLNNNKNINNEYVYDEKKILTFRDMFFHKLDDSVDDSCTHEIVEKDKCKINCHKKTIFRNFRQAQNYAIVLPSKLGNAGIEVQSESNRNIRGNNRDSVNEGGIGIHCGGKVGIHSGGSNGKHSGGGSYKFNDNLPKKSSNNGMDFAYETPVLDSNYNRLKSRMSENFKNEKTSINKVTPKKNAPINKKNDKKFEEILKNDINITVDKVVLVAPFTNTQKLVKSVLNNSIFFLFSSFIMNKKCSYVHWDNIIVLKELFKIINDFKKNKYLSKIFHNLQIDFIHGQKDTLVNYEMSLKLYNLTNKLIFKYALSNIECFLYIFKEDCHSSIFNSDTENRILQIIFKPLKLHPFSTTSIHKFHSTLYKDIYLLKTVYLHNNNNNNYNNSSNNNNNNYNNNNNNNNNNYNNSSNNNSNNNTLITMMIQFARNGNMNINAKLQR</sequence>
<feature type="region of interest" description="Disordered" evidence="1">
    <location>
        <begin position="2092"/>
        <end position="2125"/>
    </location>
</feature>
<proteinExistence type="predicted"/>
<feature type="compositionally biased region" description="Basic and acidic residues" evidence="1">
    <location>
        <begin position="1583"/>
        <end position="1602"/>
    </location>
</feature>
<dbReference type="PANTHER" id="PTHR48176">
    <property type="entry name" value="DDRGK DOMAIN-CONTAINING PROTEIN 1"/>
    <property type="match status" value="1"/>
</dbReference>
<gene>
    <name evidence="2" type="ORF">PMALA_013440</name>
</gene>
<protein>
    <submittedName>
        <fullName evidence="2">Uncharacterized protein</fullName>
    </submittedName>
</protein>